<dbReference type="AlphaFoldDB" id="A0A9P0AH70"/>
<evidence type="ECO:0000256" key="7">
    <source>
        <dbReference type="ARBA" id="ARBA00023136"/>
    </source>
</evidence>
<gene>
    <name evidence="12" type="ORF">BEMITA_LOCUS11458</name>
</gene>
<keyword evidence="8" id="KW-0012">Acyltransferase</keyword>
<sequence>MCLPISWLVVLFVSLLIYFTMDLDDIIYLSSLLFSIGFGNIFRKIQNKSNKRCLATIVGVVIVLIVCGKHTLHPILCTLINSFIISKCNARFCHILSFSFTFAYLLFARCTSYFGFPEVTGHANLVQMILTLKLVGLAFEVHDSERTKSRLDDFDDSDAPSAYLETYVITRPSVADVFHYAFCYIGVLTGPYYKYKTYWDLFYTRHAEFTPCFEQTIERIKFVPLYMILFSLSTWLFPLRYVGSEEFYRDSSFLYRVLYAYPCFFSYRMRLYVGFILSECVCTMAGLGAYPARTQPKPGKGPTQDFASLVSLAASSDQAKQEVYNFETVNTVNVWKAESDPTVRGSMRYWNISVQYWLAAYVYHRFPKKSLRLFIVFVVSALWHGVYSGYYVSLCSVPLYLPVEDIFVTNFWKKEESRIQQYCWTSCLFFMKTYQFAYWGTTFQLLRISAILKYLISIYFLPYLLTGSMFLLGMYLKNVRVKNH</sequence>
<dbReference type="InterPro" id="IPR049941">
    <property type="entry name" value="LPLAT_7/PORCN-like"/>
</dbReference>
<accession>A0A9P0AH70</accession>
<evidence type="ECO:0000256" key="5">
    <source>
        <dbReference type="ARBA" id="ARBA00022692"/>
    </source>
</evidence>
<evidence type="ECO:0000256" key="10">
    <source>
        <dbReference type="ARBA" id="ARBA00093678"/>
    </source>
</evidence>
<feature type="transmembrane region" description="Helical" evidence="11">
    <location>
        <begin position="54"/>
        <end position="72"/>
    </location>
</feature>
<keyword evidence="4" id="KW-0808">Transferase</keyword>
<evidence type="ECO:0000256" key="4">
    <source>
        <dbReference type="ARBA" id="ARBA00022679"/>
    </source>
</evidence>
<evidence type="ECO:0000313" key="12">
    <source>
        <dbReference type="EMBL" id="CAH0393007.1"/>
    </source>
</evidence>
<proteinExistence type="inferred from homology"/>
<evidence type="ECO:0000256" key="9">
    <source>
        <dbReference type="ARBA" id="ARBA00025707"/>
    </source>
</evidence>
<evidence type="ECO:0000313" key="13">
    <source>
        <dbReference type="Proteomes" id="UP001152759"/>
    </source>
</evidence>
<dbReference type="PANTHER" id="PTHR13906">
    <property type="entry name" value="PORCUPINE"/>
    <property type="match status" value="1"/>
</dbReference>
<keyword evidence="7 11" id="KW-0472">Membrane</keyword>
<dbReference type="PANTHER" id="PTHR13906:SF16">
    <property type="entry name" value="LYSOPHOSPHOLIPID ACYLTRANSFERASE 7"/>
    <property type="match status" value="1"/>
</dbReference>
<evidence type="ECO:0000256" key="8">
    <source>
        <dbReference type="ARBA" id="ARBA00023315"/>
    </source>
</evidence>
<keyword evidence="13" id="KW-1185">Reference proteome</keyword>
<feature type="transmembrane region" description="Helical" evidence="11">
    <location>
        <begin position="271"/>
        <end position="290"/>
    </location>
</feature>
<feature type="transmembrane region" description="Helical" evidence="11">
    <location>
        <begin position="84"/>
        <end position="107"/>
    </location>
</feature>
<dbReference type="GO" id="GO:0071617">
    <property type="term" value="F:lysophospholipid acyltransferase activity"/>
    <property type="evidence" value="ECO:0007669"/>
    <property type="project" value="TreeGrafter"/>
</dbReference>
<evidence type="ECO:0000256" key="6">
    <source>
        <dbReference type="ARBA" id="ARBA00022989"/>
    </source>
</evidence>
<comment type="pathway">
    <text evidence="9">Phospholipid metabolism.</text>
</comment>
<feature type="transmembrane region" description="Helical" evidence="11">
    <location>
        <begin position="223"/>
        <end position="243"/>
    </location>
</feature>
<reference evidence="12" key="1">
    <citation type="submission" date="2021-12" db="EMBL/GenBank/DDBJ databases">
        <authorList>
            <person name="King R."/>
        </authorList>
    </citation>
    <scope>NUCLEOTIDE SEQUENCE</scope>
</reference>
<dbReference type="GO" id="GO:0016020">
    <property type="term" value="C:membrane"/>
    <property type="evidence" value="ECO:0007669"/>
    <property type="project" value="UniProtKB-SubCell"/>
</dbReference>
<comment type="pathway">
    <text evidence="2">Lipid metabolism; phospholipid metabolism.</text>
</comment>
<feature type="transmembrane region" description="Helical" evidence="11">
    <location>
        <begin position="454"/>
        <end position="476"/>
    </location>
</feature>
<evidence type="ECO:0000256" key="1">
    <source>
        <dbReference type="ARBA" id="ARBA00004141"/>
    </source>
</evidence>
<dbReference type="Proteomes" id="UP001152759">
    <property type="component" value="Chromosome 7"/>
</dbReference>
<dbReference type="GO" id="GO:0030258">
    <property type="term" value="P:lipid modification"/>
    <property type="evidence" value="ECO:0007669"/>
    <property type="project" value="TreeGrafter"/>
</dbReference>
<dbReference type="Pfam" id="PF03062">
    <property type="entry name" value="MBOAT"/>
    <property type="match status" value="1"/>
</dbReference>
<keyword evidence="6 11" id="KW-1133">Transmembrane helix</keyword>
<comment type="similarity">
    <text evidence="3">Belongs to the membrane-bound acyltransferase family.</text>
</comment>
<evidence type="ECO:0000256" key="2">
    <source>
        <dbReference type="ARBA" id="ARBA00005074"/>
    </source>
</evidence>
<dbReference type="KEGG" id="btab:109029686"/>
<comment type="subcellular location">
    <subcellularLocation>
        <location evidence="1">Membrane</location>
        <topology evidence="1">Multi-pass membrane protein</topology>
    </subcellularLocation>
</comment>
<dbReference type="InterPro" id="IPR004299">
    <property type="entry name" value="MBOAT_fam"/>
</dbReference>
<dbReference type="GO" id="GO:0044233">
    <property type="term" value="C:mitochondria-associated endoplasmic reticulum membrane contact site"/>
    <property type="evidence" value="ECO:0007669"/>
    <property type="project" value="TreeGrafter"/>
</dbReference>
<evidence type="ECO:0000256" key="3">
    <source>
        <dbReference type="ARBA" id="ARBA00010323"/>
    </source>
</evidence>
<name>A0A9P0AH70_BEMTA</name>
<feature type="transmembrane region" description="Helical" evidence="11">
    <location>
        <begin position="26"/>
        <end position="42"/>
    </location>
</feature>
<dbReference type="EMBL" id="OU963868">
    <property type="protein sequence ID" value="CAH0393007.1"/>
    <property type="molecule type" value="Genomic_DNA"/>
</dbReference>
<protein>
    <recommendedName>
        <fullName evidence="10">Lysophospholipid acyltransferase 7</fullName>
    </recommendedName>
</protein>
<dbReference type="GO" id="GO:0006661">
    <property type="term" value="P:phosphatidylinositol biosynthetic process"/>
    <property type="evidence" value="ECO:0007669"/>
    <property type="project" value="TreeGrafter"/>
</dbReference>
<feature type="transmembrane region" description="Helical" evidence="11">
    <location>
        <begin position="373"/>
        <end position="392"/>
    </location>
</feature>
<keyword evidence="5 11" id="KW-0812">Transmembrane</keyword>
<evidence type="ECO:0000256" key="11">
    <source>
        <dbReference type="SAM" id="Phobius"/>
    </source>
</evidence>
<organism evidence="12 13">
    <name type="scientific">Bemisia tabaci</name>
    <name type="common">Sweetpotato whitefly</name>
    <name type="synonym">Aleurodes tabaci</name>
    <dbReference type="NCBI Taxonomy" id="7038"/>
    <lineage>
        <taxon>Eukaryota</taxon>
        <taxon>Metazoa</taxon>
        <taxon>Ecdysozoa</taxon>
        <taxon>Arthropoda</taxon>
        <taxon>Hexapoda</taxon>
        <taxon>Insecta</taxon>
        <taxon>Pterygota</taxon>
        <taxon>Neoptera</taxon>
        <taxon>Paraneoptera</taxon>
        <taxon>Hemiptera</taxon>
        <taxon>Sternorrhyncha</taxon>
        <taxon>Aleyrodoidea</taxon>
        <taxon>Aleyrodidae</taxon>
        <taxon>Aleyrodinae</taxon>
        <taxon>Bemisia</taxon>
    </lineage>
</organism>